<dbReference type="GO" id="GO:0012507">
    <property type="term" value="C:ER to Golgi transport vesicle membrane"/>
    <property type="evidence" value="ECO:0007669"/>
    <property type="project" value="TreeGrafter"/>
</dbReference>
<dbReference type="GO" id="GO:0006886">
    <property type="term" value="P:intracellular protein transport"/>
    <property type="evidence" value="ECO:0007669"/>
    <property type="project" value="InterPro"/>
</dbReference>
<dbReference type="FunCoup" id="A0A3Q0KH96">
    <property type="interactions" value="2054"/>
</dbReference>
<keyword evidence="4 16" id="KW-0812">Transmembrane</keyword>
<dbReference type="InterPro" id="IPR000727">
    <property type="entry name" value="T_SNARE_dom"/>
</dbReference>
<dbReference type="GO" id="GO:0005829">
    <property type="term" value="C:cytosol"/>
    <property type="evidence" value="ECO:0007669"/>
    <property type="project" value="GOC"/>
</dbReference>
<keyword evidence="18" id="KW-1185">Reference proteome</keyword>
<organism evidence="18 19">
    <name type="scientific">Schistosoma mansoni</name>
    <name type="common">Blood fluke</name>
    <dbReference type="NCBI Taxonomy" id="6183"/>
    <lineage>
        <taxon>Eukaryota</taxon>
        <taxon>Metazoa</taxon>
        <taxon>Spiralia</taxon>
        <taxon>Lophotrochozoa</taxon>
        <taxon>Platyhelminthes</taxon>
        <taxon>Trematoda</taxon>
        <taxon>Digenea</taxon>
        <taxon>Strigeidida</taxon>
        <taxon>Schistosomatoidea</taxon>
        <taxon>Schistosomatidae</taxon>
        <taxon>Schistosoma</taxon>
    </lineage>
</organism>
<evidence type="ECO:0000313" key="18">
    <source>
        <dbReference type="Proteomes" id="UP000008854"/>
    </source>
</evidence>
<keyword evidence="5" id="KW-0653">Protein transport</keyword>
<accession>A0A3Q0KH96</accession>
<evidence type="ECO:0000313" key="19">
    <source>
        <dbReference type="WBParaSite" id="Smp_068480.1"/>
    </source>
</evidence>
<dbReference type="STRING" id="6183.A0A3Q0KH96"/>
<dbReference type="GO" id="GO:0048280">
    <property type="term" value="P:vesicle fusion with Golgi apparatus"/>
    <property type="evidence" value="ECO:0007669"/>
    <property type="project" value="TreeGrafter"/>
</dbReference>
<dbReference type="SMART" id="SM00397">
    <property type="entry name" value="t_SNARE"/>
    <property type="match status" value="1"/>
</dbReference>
<dbReference type="FunFam" id="1.20.58.400:FF:000001">
    <property type="entry name" value="Vesicle transport through interaction with t-SNAREs homolog 1A"/>
    <property type="match status" value="1"/>
</dbReference>
<keyword evidence="6 16" id="KW-1133">Transmembrane helix</keyword>
<evidence type="ECO:0000256" key="3">
    <source>
        <dbReference type="ARBA" id="ARBA00022448"/>
    </source>
</evidence>
<dbReference type="PANTHER" id="PTHR21230:SF26">
    <property type="entry name" value="VESICLE TRANSPORT THROUGH INTERACTION WITH T-SNARES HOMOLOG 1A"/>
    <property type="match status" value="1"/>
</dbReference>
<dbReference type="GO" id="GO:0005484">
    <property type="term" value="F:SNAP receptor activity"/>
    <property type="evidence" value="ECO:0007669"/>
    <property type="project" value="InterPro"/>
</dbReference>
<evidence type="ECO:0000256" key="5">
    <source>
        <dbReference type="ARBA" id="ARBA00022927"/>
    </source>
</evidence>
<protein>
    <recommendedName>
        <fullName evidence="12">Vesicle transport through interaction with t-SNAREs homolog 1A</fullName>
    </recommendedName>
    <alternativeName>
        <fullName evidence="14">Vesicle transport v-SNARE protein Vti1-like 2</fullName>
    </alternativeName>
    <alternativeName>
        <fullName evidence="13">Vti1-rp2</fullName>
    </alternativeName>
</protein>
<dbReference type="WBParaSite" id="Smp_068480.1">
    <property type="protein sequence ID" value="Smp_068480.1"/>
    <property type="gene ID" value="Smp_068480"/>
</dbReference>
<evidence type="ECO:0000256" key="4">
    <source>
        <dbReference type="ARBA" id="ARBA00022692"/>
    </source>
</evidence>
<dbReference type="FunFam" id="1.20.5.110:FF:000078">
    <property type="entry name" value="Vesicle transport through interaction with t-SNAREs 1A"/>
    <property type="match status" value="1"/>
</dbReference>
<dbReference type="GO" id="GO:0031902">
    <property type="term" value="C:late endosome membrane"/>
    <property type="evidence" value="ECO:0007669"/>
    <property type="project" value="TreeGrafter"/>
</dbReference>
<keyword evidence="3" id="KW-0813">Transport</keyword>
<dbReference type="GO" id="GO:0031201">
    <property type="term" value="C:SNARE complex"/>
    <property type="evidence" value="ECO:0007669"/>
    <property type="project" value="TreeGrafter"/>
</dbReference>
<dbReference type="GO" id="GO:0042147">
    <property type="term" value="P:retrograde transport, endosome to Golgi"/>
    <property type="evidence" value="ECO:0007669"/>
    <property type="project" value="TreeGrafter"/>
</dbReference>
<name>A0A3Q0KH96_SCHMA</name>
<dbReference type="Proteomes" id="UP000008854">
    <property type="component" value="Unassembled WGS sequence"/>
</dbReference>
<dbReference type="InterPro" id="IPR027027">
    <property type="entry name" value="GOSR2/Membrin/Bos1"/>
</dbReference>
<dbReference type="GO" id="GO:0000149">
    <property type="term" value="F:SNARE binding"/>
    <property type="evidence" value="ECO:0007669"/>
    <property type="project" value="TreeGrafter"/>
</dbReference>
<reference evidence="19" key="2">
    <citation type="submission" date="2018-12" db="UniProtKB">
        <authorList>
            <consortium name="WormBaseParasite"/>
        </authorList>
    </citation>
    <scope>IDENTIFICATION</scope>
    <source>
        <strain evidence="19">Puerto Rican</strain>
    </source>
</reference>
<evidence type="ECO:0000256" key="12">
    <source>
        <dbReference type="ARBA" id="ARBA00071612"/>
    </source>
</evidence>
<dbReference type="InterPro" id="IPR007705">
    <property type="entry name" value="Vesicle_trsprt_v-SNARE_N"/>
</dbReference>
<feature type="domain" description="T-SNARE coiled-coil homology" evidence="17">
    <location>
        <begin position="124"/>
        <end position="191"/>
    </location>
</feature>
<proteinExistence type="inferred from homology"/>
<dbReference type="SUPFAM" id="SSF47661">
    <property type="entry name" value="t-snare proteins"/>
    <property type="match status" value="1"/>
</dbReference>
<dbReference type="InParanoid" id="A0A3Q0KH96"/>
<evidence type="ECO:0000256" key="14">
    <source>
        <dbReference type="ARBA" id="ARBA00082368"/>
    </source>
</evidence>
<evidence type="ECO:0000256" key="8">
    <source>
        <dbReference type="ARBA" id="ARBA00023054"/>
    </source>
</evidence>
<dbReference type="PANTHER" id="PTHR21230">
    <property type="entry name" value="VESICLE TRANSPORT V-SNARE PROTEIN VTI1-RELATED"/>
    <property type="match status" value="1"/>
</dbReference>
<dbReference type="GO" id="GO:0006891">
    <property type="term" value="P:intra-Golgi vesicle-mediated transport"/>
    <property type="evidence" value="ECO:0007669"/>
    <property type="project" value="TreeGrafter"/>
</dbReference>
<dbReference type="SUPFAM" id="SSF58038">
    <property type="entry name" value="SNARE fusion complex"/>
    <property type="match status" value="1"/>
</dbReference>
<keyword evidence="7" id="KW-0333">Golgi apparatus</keyword>
<keyword evidence="8 15" id="KW-0175">Coiled coil</keyword>
<dbReference type="CDD" id="cd15891">
    <property type="entry name" value="SNARE_Vti1a"/>
    <property type="match status" value="1"/>
</dbReference>
<dbReference type="Gene3D" id="1.20.5.110">
    <property type="match status" value="1"/>
</dbReference>
<dbReference type="InterPro" id="IPR010989">
    <property type="entry name" value="SNARE"/>
</dbReference>
<evidence type="ECO:0000256" key="10">
    <source>
        <dbReference type="ARBA" id="ARBA00046280"/>
    </source>
</evidence>
<dbReference type="GO" id="GO:0005789">
    <property type="term" value="C:endoplasmic reticulum membrane"/>
    <property type="evidence" value="ECO:0007669"/>
    <property type="project" value="TreeGrafter"/>
</dbReference>
<dbReference type="Gene3D" id="1.20.58.400">
    <property type="entry name" value="t-snare proteins"/>
    <property type="match status" value="1"/>
</dbReference>
<sequence length="240" mass="28016">MSLFESYEKQYGNLTSDITFKLGKIPQLNGGERAKEVHDVSILFDETKELIEQMSLEVQEMRSDVRSKFQNRLECYRKELEKLTTEFRRPRYAVRRPDRKDSYGFDDEDNLHEEVLFDTDMRAQLLGNTERISRTTTKLEDGVRVALETEEVGGHILQDLSEQREKLQRSRDKLRQADSDLKKSSRILSVMTRRILQNKFLLITVIFLIVLVFFLTIYLVTRRATISTNSSSATVNSSHP</sequence>
<evidence type="ECO:0000256" key="1">
    <source>
        <dbReference type="ARBA" id="ARBA00004194"/>
    </source>
</evidence>
<dbReference type="Pfam" id="PF05008">
    <property type="entry name" value="V-SNARE"/>
    <property type="match status" value="1"/>
</dbReference>
<feature type="transmembrane region" description="Helical" evidence="16">
    <location>
        <begin position="200"/>
        <end position="220"/>
    </location>
</feature>
<evidence type="ECO:0000256" key="9">
    <source>
        <dbReference type="ARBA" id="ARBA00023136"/>
    </source>
</evidence>
<dbReference type="Pfam" id="PF12352">
    <property type="entry name" value="V-SNARE_C"/>
    <property type="match status" value="1"/>
</dbReference>
<dbReference type="PIRSF" id="PIRSF028865">
    <property type="entry name" value="Membrin-2"/>
    <property type="match status" value="1"/>
</dbReference>
<reference evidence="18" key="1">
    <citation type="journal article" date="2012" name="PLoS Negl. Trop. Dis.">
        <title>A systematically improved high quality genome and transcriptome of the human blood fluke Schistosoma mansoni.</title>
        <authorList>
            <person name="Protasio A.V."/>
            <person name="Tsai I.J."/>
            <person name="Babbage A."/>
            <person name="Nichol S."/>
            <person name="Hunt M."/>
            <person name="Aslett M.A."/>
            <person name="De Silva N."/>
            <person name="Velarde G.S."/>
            <person name="Anderson T.J."/>
            <person name="Clark R.C."/>
            <person name="Davidson C."/>
            <person name="Dillon G.P."/>
            <person name="Holroyd N.E."/>
            <person name="LoVerde P.T."/>
            <person name="Lloyd C."/>
            <person name="McQuillan J."/>
            <person name="Oliveira G."/>
            <person name="Otto T.D."/>
            <person name="Parker-Manuel S.J."/>
            <person name="Quail M.A."/>
            <person name="Wilson R.A."/>
            <person name="Zerlotini A."/>
            <person name="Dunne D.W."/>
            <person name="Berriman M."/>
        </authorList>
    </citation>
    <scope>NUCLEOTIDE SEQUENCE [LARGE SCALE GENOMIC DNA]</scope>
    <source>
        <strain evidence="18">Puerto Rican</strain>
    </source>
</reference>
<dbReference type="InterPro" id="IPR038407">
    <property type="entry name" value="v-SNARE_N_sf"/>
</dbReference>
<evidence type="ECO:0000256" key="2">
    <source>
        <dbReference type="ARBA" id="ARBA00006108"/>
    </source>
</evidence>
<evidence type="ECO:0000256" key="11">
    <source>
        <dbReference type="ARBA" id="ARBA00065755"/>
    </source>
</evidence>
<feature type="coiled-coil region" evidence="15">
    <location>
        <begin position="44"/>
        <end position="86"/>
    </location>
</feature>
<keyword evidence="9 16" id="KW-0472">Membrane</keyword>
<dbReference type="GO" id="GO:0016236">
    <property type="term" value="P:macroautophagy"/>
    <property type="evidence" value="ECO:0007669"/>
    <property type="project" value="TreeGrafter"/>
</dbReference>
<comment type="similarity">
    <text evidence="2">Belongs to the VTI1 family.</text>
</comment>
<evidence type="ECO:0000256" key="13">
    <source>
        <dbReference type="ARBA" id="ARBA00081711"/>
    </source>
</evidence>
<comment type="subunit">
    <text evidence="11">Interacts with distinct SNARE complexes that contain either STX5 or STX6. Interacts with NAPA and, to a lesser extent, with NAPG. Identified in a complex containing STX6, STX12, VAMP4 and VTI1A.</text>
</comment>
<evidence type="ECO:0000256" key="7">
    <source>
        <dbReference type="ARBA" id="ARBA00023034"/>
    </source>
</evidence>
<evidence type="ECO:0000259" key="17">
    <source>
        <dbReference type="SMART" id="SM00397"/>
    </source>
</evidence>
<comment type="subcellular location">
    <subcellularLocation>
        <location evidence="10">Endomembrane system</location>
        <topology evidence="10">Single-pass type IV membrane protein</topology>
    </subcellularLocation>
    <subcellularLocation>
        <location evidence="1">Golgi apparatus membrane</location>
        <topology evidence="1">Single-pass membrane protein</topology>
    </subcellularLocation>
</comment>
<evidence type="ECO:0000256" key="16">
    <source>
        <dbReference type="SAM" id="Phobius"/>
    </source>
</evidence>
<dbReference type="GO" id="GO:0000139">
    <property type="term" value="C:Golgi membrane"/>
    <property type="evidence" value="ECO:0007669"/>
    <property type="project" value="UniProtKB-SubCell"/>
</dbReference>
<evidence type="ECO:0000256" key="15">
    <source>
        <dbReference type="SAM" id="Coils"/>
    </source>
</evidence>
<dbReference type="AlphaFoldDB" id="A0A3Q0KH96"/>
<evidence type="ECO:0000256" key="6">
    <source>
        <dbReference type="ARBA" id="ARBA00022989"/>
    </source>
</evidence>
<dbReference type="GO" id="GO:0006896">
    <property type="term" value="P:Golgi to vacuole transport"/>
    <property type="evidence" value="ECO:0007669"/>
    <property type="project" value="TreeGrafter"/>
</dbReference>